<keyword evidence="1" id="KW-0843">Virulence</keyword>
<evidence type="ECO:0008006" key="9">
    <source>
        <dbReference type="Google" id="ProtNLM"/>
    </source>
</evidence>
<feature type="region of interest" description="Disordered" evidence="3">
    <location>
        <begin position="1932"/>
        <end position="1966"/>
    </location>
</feature>
<feature type="coiled-coil region" evidence="2">
    <location>
        <begin position="2535"/>
        <end position="2585"/>
    </location>
</feature>
<keyword evidence="8" id="KW-1185">Reference proteome</keyword>
<gene>
    <name evidence="7" type="ORF">GCM10009745_59670</name>
</gene>
<dbReference type="InterPro" id="IPR041079">
    <property type="entry name" value="Neuraminidase-like"/>
</dbReference>
<dbReference type="InterPro" id="IPR018003">
    <property type="entry name" value="Insecticidal_toxin/plasmid_vir"/>
</dbReference>
<feature type="region of interest" description="Disordered" evidence="3">
    <location>
        <begin position="1"/>
        <end position="20"/>
    </location>
</feature>
<sequence length="3023" mass="331793">MRRLRSADELGTSTTNASGGYRIEFTAPDRSFDLVVSTAVDGRPAAVVRQDAQQHERVDLMVFGDDRTEYERVLAAVEPALDGQRLSSLTDPADYEFLARATALDVAQVEALAVASRHAEATSLPADGFFALLRAGKPAELSALARRPQAEIAESLSAATESAVIPALAGDEFATELWTREVASVASGAGSLGELFSRGVPDDQERTAAVRAYLSRGGDLADFWAAAGDAPYVPRLRLTFEVGALSNGDSGVLDDVLTRFEAGEIAATKDLARIADDLPPEVRDRIAARYPGPYATHRLTSQPTEAADPAVEFLRANPEFDLVGTPVDGRSVPDEAARTELAGIQRTLKIAPRFEAMQELRAQGLSSAAAVAARSPEDFASAVAGAVAADEAADIHAQAVQVHATAVNLVADLRTAGQIDVPWLAPAEELTDRIPNWEEMFGSTSYCACSECRSFYSQAAYLADLLDFLWDTGVDMGGTSMGSEVIEPLYWRRPDLWDLKLSCDNTNLALPYVDLVNELLENAVSPQTAIPDTERQTSGDADQLRVRPQHVNQGAYDKLRAAVYPWDFPFDLWRQQVNTALGQLGIPRETLLRATSVPGAVTGPVVEETLNLSKVSAQIVAGEPLTPARTLPEFWGLPANHPIDYLIEALLPLPAMLQRSGLDYAELTAIVATRFVNLSISVNPDEPCNTSQMRMDGLTADSIDRLHRFARLQRALGWSPGDVDRAIFVLGGRLNRATLTQLAAVRQLQARFGLPLDRVLALVGRLDLFRYEDEVPLYDRLFLDPTVVVTQPGVPNPFELNEARTEVKVVGPLLQSTVTAALLAVLQITDDELQLMVNGPASVTPDRMTTVANLTSLFRTVTLARALELSVTEFLRVTELSGLALQTAALQAVTPAESELMGGDLMRFPVPPPPALPSGQEGELPAGALPRLPAPPVAAVAALPVDVVVDRIVRLADAVQELSVAGFGVGDVESVIAGAPAGLPDDAQLTSTLTALRSALRDVYQETTRTDDDQGDLTRKNLGLLGWGAAAVDDALATLRGTTTYRVSLATLPKPIPPTIPVRYDAVEQQLVATGPITDAVRQSLEALSTDATYRAAVLALWDAPRDAVAGRMKALRLPTYSTSLPTLPADFVLPKSLTGRVYYDVTTRALCSRGYLSAADADALQAASGDLTFPVVVAELRRLQSVTPVAEGNKFFTRPEAEAMFATDLGAAGRFRLAQAKLGPVIHGLLTDTTVKQHVGAATSLDAGVVEALLGTWLRSVPIGTFLDSAFVGSDPAVVVSRNGFPNQFAALTRLHRVALVLIRARITAPDLPLLFKYTATSGWLDLNALPASVVRGVSPLFAPLVRMLGVLRLRSAVPEIEPVIAQARATGTTVDKVMAELHKRTGWDQADITDLARVLGLDQPAEFADERNLLALAGAVRMIQRLGVSANRVATWLVAEPTPQAAEAAWQTAKAKYALKDWPAVGGPLQDKVREQQRKALLAYLVANPLEDRKGRRAWYDEIGIHNHFLLDVEMGPCQQTTRLAQAIYSVQLFIQRCHLNLEPNVRDIPEYYWKRWEWLKEYRLWEANQKIFLYPENYTEPELRATKSPFFVDLENELLQGEVTGAAVETAFLTYLEKLNQVARLQPCGMYSYYNEKRSEHTLYIFARTDSTPRQYYFRTLINGWRWTPWEHVELDVEGETLVPMVWNERLYVFWLSFVEVAVPETMTYPPADGKIHPAKTHWEIKLNWSQYVNGHWQAKKMSQQSLTTVVSGTWWVSAQGVPIYLLPPDDDAKLPELYICRPVIDPASGDLVLWVMLNKTYVYRWGDPELPVGTFGVAGGFQLSARRGTVSTASLVVTHESRMPPIAPWPTNTVVQNNEFVESADSDGQLHLPSQNYPGQMVRRLQRTPGATPFRVLYPHQYVDHAARFMMFFTDATRTYLIKPRLVDPNIPDPPGPNELTTRSTGTVETPPPLPVKQRPALAGRPVTGTSVVVPSSARAEAPRADLMIPLPTWYAEFVRFYHPHIELFLSRLANSGIDALLDPIVQANPESIYGSRFNFGTEPGSVYGADGGGVLKPYPDEPVAFELDDAYAEYNWELFFQIPLMVAERLSANQRFEEAQQWFHRIFDPTSRKGEGPQRYWRTKPFVQKTKPDYQKQRIEEILKRLADPRNSDDQHALREWIDNPFQPDVVARLRTTAYQKAVVMKYLDNLIAWGDQQFRRDTMESINQATQLYLLAAELLGPKPVEVDDRAEPAAKSFWEVREATPPGRDPVTLAEALVPVAGSVAPSIAPGVSTTYLKYFRLPRNEKLLGYWDTVADRLFKIRHCQNIDGVTRQVPLFGAPIDPSLLAQAAAAGIDLATILDDINAPLPHYRFGSMVAKAKELTAEVKSFGTALAAALDKRDAEVMARLRSTQEVAVLKAIRDVKQQGVDEAAASLEALMKSKNTVEAKHQYYQDKKLTNDKEDAHQRLTTETFEDLYAARGLNKTASVIALLPDLKIGFPTTIGATWGSTNVIAGLRGSSEALSTAAGITQSKAGLSATLGGYDHRFAEWQFQAAQAKLEAEQLEQQIQAGIIKLKIAQREVENQDLQIANAKATDELLHSKFTNKELYDWMAGQLSTSYFQAYQLAYDVAKRAERAYRHELGVDDSNFVKFGYWDSLHKGLLAGERLGVDLNRMDAAYLEANAREFELTKRISIAQLDPEALQSLKQTGRCFVSLPEALFDLDNPGHYLRRIKSLGVTVPCVAGPYTGVHLTATLLRSSVRVDPRAGNYPRKPSDPRFRDQAGAVQSIVTSAGQEDSGLFEVNLRDERYLPFEGAGAISEWELSLPGKFRQFDYESITDVVLNLRYTARQGGSGLAEDAVGQLTEALNKWVHAGGGQGLFRTFSVRREFADQWSRFVLPAGSADPSVTLRIGKDRFPYLFHGHKLDVVKPEAVLVLSREHLKAYATGTALTASLAAPGGPGSTTLSVGADGQPRGQFAFTVAVTDAGADWVLTIPRTAVAKLPASLRTADNLLRPEVVEDLLIVCNYKLTTTNG</sequence>
<evidence type="ECO:0000256" key="2">
    <source>
        <dbReference type="SAM" id="Coils"/>
    </source>
</evidence>
<dbReference type="Pfam" id="PF18276">
    <property type="entry name" value="TcA_TcB_BD"/>
    <property type="match status" value="1"/>
</dbReference>
<dbReference type="Pfam" id="PF18413">
    <property type="entry name" value="Neuraminidase"/>
    <property type="match status" value="1"/>
</dbReference>
<evidence type="ECO:0000313" key="8">
    <source>
        <dbReference type="Proteomes" id="UP001500280"/>
    </source>
</evidence>
<accession>A0ABP4UEN9</accession>
<proteinExistence type="predicted"/>
<dbReference type="Proteomes" id="UP001500280">
    <property type="component" value="Unassembled WGS sequence"/>
</dbReference>
<evidence type="ECO:0000256" key="3">
    <source>
        <dbReference type="SAM" id="MobiDB-lite"/>
    </source>
</evidence>
<evidence type="ECO:0000259" key="5">
    <source>
        <dbReference type="Pfam" id="PF18413"/>
    </source>
</evidence>
<dbReference type="Pfam" id="PF20220">
    <property type="entry name" value="ABC_toxin_N"/>
    <property type="match status" value="1"/>
</dbReference>
<feature type="domain" description="ABC toxin N-terminal" evidence="6">
    <location>
        <begin position="1473"/>
        <end position="1598"/>
    </location>
</feature>
<protein>
    <recommendedName>
        <fullName evidence="9">Insecticidal toxin complex protein</fullName>
    </recommendedName>
</protein>
<evidence type="ECO:0000313" key="7">
    <source>
        <dbReference type="EMBL" id="GAA1704218.1"/>
    </source>
</evidence>
<feature type="compositionally biased region" description="Polar residues" evidence="3">
    <location>
        <begin position="1943"/>
        <end position="1952"/>
    </location>
</feature>
<organism evidence="7 8">
    <name type="scientific">Kribbella yunnanensis</name>
    <dbReference type="NCBI Taxonomy" id="190194"/>
    <lineage>
        <taxon>Bacteria</taxon>
        <taxon>Bacillati</taxon>
        <taxon>Actinomycetota</taxon>
        <taxon>Actinomycetes</taxon>
        <taxon>Propionibacteriales</taxon>
        <taxon>Kribbellaceae</taxon>
        <taxon>Kribbella</taxon>
    </lineage>
</organism>
<dbReference type="InterPro" id="IPR046839">
    <property type="entry name" value="ABC_toxin_N"/>
</dbReference>
<evidence type="ECO:0000256" key="1">
    <source>
        <dbReference type="ARBA" id="ARBA00023026"/>
    </source>
</evidence>
<name>A0ABP4UEN9_9ACTN</name>
<comment type="caution">
    <text evidence="7">The sequence shown here is derived from an EMBL/GenBank/DDBJ whole genome shotgun (WGS) entry which is preliminary data.</text>
</comment>
<feature type="domain" description="Tc toxin complex TcA C-terminal TcB-binding" evidence="4">
    <location>
        <begin position="2554"/>
        <end position="2837"/>
    </location>
</feature>
<dbReference type="InterPro" id="IPR040840">
    <property type="entry name" value="TcA_TcB_BD"/>
</dbReference>
<reference evidence="8" key="1">
    <citation type="journal article" date="2019" name="Int. J. Syst. Evol. Microbiol.">
        <title>The Global Catalogue of Microorganisms (GCM) 10K type strain sequencing project: providing services to taxonomists for standard genome sequencing and annotation.</title>
        <authorList>
            <consortium name="The Broad Institute Genomics Platform"/>
            <consortium name="The Broad Institute Genome Sequencing Center for Infectious Disease"/>
            <person name="Wu L."/>
            <person name="Ma J."/>
        </authorList>
    </citation>
    <scope>NUCLEOTIDE SEQUENCE [LARGE SCALE GENOMIC DNA]</scope>
    <source>
        <strain evidence="8">JCM 14307</strain>
    </source>
</reference>
<dbReference type="Pfam" id="PF03538">
    <property type="entry name" value="VRP1"/>
    <property type="match status" value="1"/>
</dbReference>
<keyword evidence="2" id="KW-0175">Coiled coil</keyword>
<feature type="domain" description="Neuraminidase-like" evidence="5">
    <location>
        <begin position="1628"/>
        <end position="1751"/>
    </location>
</feature>
<dbReference type="EMBL" id="BAAANF010000019">
    <property type="protein sequence ID" value="GAA1704218.1"/>
    <property type="molecule type" value="Genomic_DNA"/>
</dbReference>
<evidence type="ECO:0000259" key="6">
    <source>
        <dbReference type="Pfam" id="PF20220"/>
    </source>
</evidence>
<evidence type="ECO:0000259" key="4">
    <source>
        <dbReference type="Pfam" id="PF18276"/>
    </source>
</evidence>